<dbReference type="FunFam" id="3.20.20.80:FF:000064">
    <property type="entry name" value="Oligo-1,6-glucosidase"/>
    <property type="match status" value="1"/>
</dbReference>
<organism evidence="5 6">
    <name type="scientific">Occultella aeris</name>
    <dbReference type="NCBI Taxonomy" id="2761496"/>
    <lineage>
        <taxon>Bacteria</taxon>
        <taxon>Bacillati</taxon>
        <taxon>Actinomycetota</taxon>
        <taxon>Actinomycetes</taxon>
        <taxon>Micrococcales</taxon>
        <taxon>Ruaniaceae</taxon>
        <taxon>Occultella</taxon>
    </lineage>
</organism>
<dbReference type="InterPro" id="IPR013780">
    <property type="entry name" value="Glyco_hydro_b"/>
</dbReference>
<dbReference type="NCBIfam" id="NF008183">
    <property type="entry name" value="PRK10933.1"/>
    <property type="match status" value="1"/>
</dbReference>
<name>A0A7M4DPP8_9MICO</name>
<sequence>MTAPAPWWRSAVVYQVYPRSFADSDGDGVGDLRGLIGRLDHLERLGVDVLWLSPVYPSPQDDNGYDISDYRDVDPVFGTLADLDELIEAVHARGMRLMLDVVVNHTSDEHPWFAQSRASRESAKRDWYWWRPPRPGHVGGEPGAEPTDWHGFFSGPVWEWDEASGEYYLHLFSAKQPDLNWENPQVRAAVYEMLRWWVDRGVDGFRLDVINLISKAVRPDGSLPDGADSPALAGTGLADGSAHYTNGPRLEEFLGELHREVFAGRAKRGDVLVTVGEMPGVTLPLARSITDPATPELDMVFTFEHVSLDHGPGGKWDPRPLALPALKANLAAWQRGLGDGWNALYWNNHDQPRIVSRWGDDSPEHRVTSAKTLGTVLHLMRGTPFVYQGEELGLTNVSWSSIEDYRDVETLNHYREAVRAGADPADVLAAVSAMGRDNARTPMPWADAPHGGFTAGTPWLPANPAYPELNAAAAWADPGSVLHHYRRLIELRHTLPVVVDGDFDLLLPEHEQLMAYRRTLGTQVLTVVANMSSAPVSLAVAGLGIADAPVLLATHPPLPDESADVVLRPWESRVILSA</sequence>
<dbReference type="FunFam" id="3.90.400.10:FF:000002">
    <property type="entry name" value="Sucrose isomerase"/>
    <property type="match status" value="1"/>
</dbReference>
<dbReference type="SUPFAM" id="SSF51011">
    <property type="entry name" value="Glycosyl hydrolase domain"/>
    <property type="match status" value="1"/>
</dbReference>
<reference evidence="5 6" key="1">
    <citation type="submission" date="2019-11" db="EMBL/GenBank/DDBJ databases">
        <authorList>
            <person name="Criscuolo A."/>
        </authorList>
    </citation>
    <scope>NUCLEOTIDE SEQUENCE [LARGE SCALE GENOMIC DNA]</scope>
    <source>
        <strain evidence="5">CIP111667</strain>
    </source>
</reference>
<dbReference type="Pfam" id="PF00128">
    <property type="entry name" value="Alpha-amylase"/>
    <property type="match status" value="1"/>
</dbReference>
<dbReference type="GO" id="GO:0009313">
    <property type="term" value="P:oligosaccharide catabolic process"/>
    <property type="evidence" value="ECO:0007669"/>
    <property type="project" value="TreeGrafter"/>
</dbReference>
<dbReference type="GO" id="GO:0004556">
    <property type="term" value="F:alpha-amylase activity"/>
    <property type="evidence" value="ECO:0007669"/>
    <property type="project" value="TreeGrafter"/>
</dbReference>
<dbReference type="GO" id="GO:0004574">
    <property type="term" value="F:oligo-1,6-glucosidase activity"/>
    <property type="evidence" value="ECO:0007669"/>
    <property type="project" value="UniProtKB-EC"/>
</dbReference>
<dbReference type="InterPro" id="IPR045857">
    <property type="entry name" value="O16G_dom_2"/>
</dbReference>
<dbReference type="CDD" id="cd11333">
    <property type="entry name" value="AmyAc_SI_OligoGlu_DGase"/>
    <property type="match status" value="1"/>
</dbReference>
<dbReference type="SMART" id="SM00642">
    <property type="entry name" value="Aamy"/>
    <property type="match status" value="1"/>
</dbReference>
<keyword evidence="6" id="KW-1185">Reference proteome</keyword>
<gene>
    <name evidence="5" type="primary">malL_1</name>
    <name evidence="5" type="ORF">HALOF300_04130</name>
</gene>
<comment type="similarity">
    <text evidence="1">Belongs to the glycosyl hydrolase 13 family.</text>
</comment>
<dbReference type="EC" id="3.2.1.10" evidence="5"/>
<dbReference type="Gene3D" id="2.60.40.1180">
    <property type="entry name" value="Golgi alpha-mannosidase II"/>
    <property type="match status" value="1"/>
</dbReference>
<dbReference type="Proteomes" id="UP000419743">
    <property type="component" value="Unassembled WGS sequence"/>
</dbReference>
<evidence type="ECO:0000313" key="6">
    <source>
        <dbReference type="Proteomes" id="UP000419743"/>
    </source>
</evidence>
<keyword evidence="3 5" id="KW-0326">Glycosidase</keyword>
<evidence type="ECO:0000259" key="4">
    <source>
        <dbReference type="SMART" id="SM00642"/>
    </source>
</evidence>
<proteinExistence type="inferred from homology"/>
<feature type="domain" description="Glycosyl hydrolase family 13 catalytic" evidence="4">
    <location>
        <begin position="15"/>
        <end position="440"/>
    </location>
</feature>
<dbReference type="Gene3D" id="3.20.20.80">
    <property type="entry name" value="Glycosidases"/>
    <property type="match status" value="1"/>
</dbReference>
<dbReference type="Gene3D" id="3.90.400.10">
    <property type="entry name" value="Oligo-1,6-glucosidase, Domain 2"/>
    <property type="match status" value="1"/>
</dbReference>
<dbReference type="AlphaFoldDB" id="A0A7M4DPP8"/>
<evidence type="ECO:0000256" key="2">
    <source>
        <dbReference type="ARBA" id="ARBA00022801"/>
    </source>
</evidence>
<dbReference type="PANTHER" id="PTHR10357:SF179">
    <property type="entry name" value="NEUTRAL AND BASIC AMINO ACID TRANSPORT PROTEIN RBAT"/>
    <property type="match status" value="1"/>
</dbReference>
<evidence type="ECO:0000256" key="3">
    <source>
        <dbReference type="ARBA" id="ARBA00023295"/>
    </source>
</evidence>
<dbReference type="EMBL" id="CACRYJ010000059">
    <property type="protein sequence ID" value="VZO39442.1"/>
    <property type="molecule type" value="Genomic_DNA"/>
</dbReference>
<dbReference type="PANTHER" id="PTHR10357">
    <property type="entry name" value="ALPHA-AMYLASE FAMILY MEMBER"/>
    <property type="match status" value="1"/>
</dbReference>
<dbReference type="SUPFAM" id="SSF51445">
    <property type="entry name" value="(Trans)glycosidases"/>
    <property type="match status" value="1"/>
</dbReference>
<dbReference type="InterPro" id="IPR006047">
    <property type="entry name" value="GH13_cat_dom"/>
</dbReference>
<dbReference type="InterPro" id="IPR017853">
    <property type="entry name" value="GH"/>
</dbReference>
<keyword evidence="2 5" id="KW-0378">Hydrolase</keyword>
<protein>
    <submittedName>
        <fullName evidence="5">Oligo-1,6-glucosidase</fullName>
        <ecNumber evidence="5">3.2.1.10</ecNumber>
    </submittedName>
</protein>
<evidence type="ECO:0000313" key="5">
    <source>
        <dbReference type="EMBL" id="VZO39442.1"/>
    </source>
</evidence>
<accession>A0A7M4DPP8</accession>
<comment type="caution">
    <text evidence="5">The sequence shown here is derived from an EMBL/GenBank/DDBJ whole genome shotgun (WGS) entry which is preliminary data.</text>
</comment>
<dbReference type="RefSeq" id="WP_156742756.1">
    <property type="nucleotide sequence ID" value="NZ_CACRYJ010000059.1"/>
</dbReference>
<evidence type="ECO:0000256" key="1">
    <source>
        <dbReference type="ARBA" id="ARBA00008061"/>
    </source>
</evidence>